<dbReference type="EMBL" id="BMUT01000013">
    <property type="protein sequence ID" value="GGY00884.1"/>
    <property type="molecule type" value="Genomic_DNA"/>
</dbReference>
<dbReference type="InterPro" id="IPR053521">
    <property type="entry name" value="McjB-like"/>
</dbReference>
<feature type="domain" description="Microcin J25-processing protein McjB C-terminal" evidence="1">
    <location>
        <begin position="24"/>
        <end position="134"/>
    </location>
</feature>
<evidence type="ECO:0000313" key="3">
    <source>
        <dbReference type="Proteomes" id="UP000659223"/>
    </source>
</evidence>
<dbReference type="InterPro" id="IPR032708">
    <property type="entry name" value="McjB_C"/>
</dbReference>
<protein>
    <recommendedName>
        <fullName evidence="1">Microcin J25-processing protein McjB C-terminal domain-containing protein</fullName>
    </recommendedName>
</protein>
<gene>
    <name evidence="2" type="ORF">GCM10010324_54440</name>
</gene>
<sequence length="143" mass="15288">MSIPRALPHDPSSVPPRRRVTVHLAVAAARLLALLPPRRIRTALTWLRRGARPATYREAGEARQAVVATSLAAAGARSCVVRSLAVVLLCRGRGHWATWCVGPRALPPFSAHAWVEAQGKPVGEPYPPGYFLHLITVGPGGTA</sequence>
<dbReference type="RefSeq" id="WP_190024389.1">
    <property type="nucleotide sequence ID" value="NZ_BMUT01000013.1"/>
</dbReference>
<keyword evidence="3" id="KW-1185">Reference proteome</keyword>
<comment type="caution">
    <text evidence="2">The sequence shown here is derived from an EMBL/GenBank/DDBJ whole genome shotgun (WGS) entry which is preliminary data.</text>
</comment>
<name>A0ABQ2Z1P6_9ACTN</name>
<dbReference type="Proteomes" id="UP000659223">
    <property type="component" value="Unassembled WGS sequence"/>
</dbReference>
<proteinExistence type="predicted"/>
<accession>A0ABQ2Z1P6</accession>
<evidence type="ECO:0000259" key="1">
    <source>
        <dbReference type="Pfam" id="PF13471"/>
    </source>
</evidence>
<organism evidence="2 3">
    <name type="scientific">Streptomyces hiroshimensis</name>
    <dbReference type="NCBI Taxonomy" id="66424"/>
    <lineage>
        <taxon>Bacteria</taxon>
        <taxon>Bacillati</taxon>
        <taxon>Actinomycetota</taxon>
        <taxon>Actinomycetes</taxon>
        <taxon>Kitasatosporales</taxon>
        <taxon>Streptomycetaceae</taxon>
        <taxon>Streptomyces</taxon>
    </lineage>
</organism>
<evidence type="ECO:0000313" key="2">
    <source>
        <dbReference type="EMBL" id="GGY00884.1"/>
    </source>
</evidence>
<reference evidence="3" key="1">
    <citation type="journal article" date="2019" name="Int. J. Syst. Evol. Microbiol.">
        <title>The Global Catalogue of Microorganisms (GCM) 10K type strain sequencing project: providing services to taxonomists for standard genome sequencing and annotation.</title>
        <authorList>
            <consortium name="The Broad Institute Genomics Platform"/>
            <consortium name="The Broad Institute Genome Sequencing Center for Infectious Disease"/>
            <person name="Wu L."/>
            <person name="Ma J."/>
        </authorList>
    </citation>
    <scope>NUCLEOTIDE SEQUENCE [LARGE SCALE GENOMIC DNA]</scope>
    <source>
        <strain evidence="3">JCM 4586</strain>
    </source>
</reference>
<dbReference type="Pfam" id="PF13471">
    <property type="entry name" value="Transglut_core3"/>
    <property type="match status" value="1"/>
</dbReference>
<dbReference type="NCBIfam" id="NF033537">
    <property type="entry name" value="lasso_biosyn_B2"/>
    <property type="match status" value="1"/>
</dbReference>